<keyword evidence="5" id="KW-1185">Reference proteome</keyword>
<proteinExistence type="predicted"/>
<accession>A0A4P8L3F5</accession>
<reference evidence="4 5" key="1">
    <citation type="submission" date="2019-05" db="EMBL/GenBank/DDBJ databases">
        <title>The Complete Genome Sequence of the n-alkane-degrading Desulfoglaeba alkanexedens ALDC reveals multiple alkylsuccinate synthase gene clusters.</title>
        <authorList>
            <person name="Callaghan A.V."/>
            <person name="Davidova I.A."/>
            <person name="Duncan K.E."/>
            <person name="Morris B."/>
            <person name="McInerney M.J."/>
        </authorList>
    </citation>
    <scope>NUCLEOTIDE SEQUENCE [LARGE SCALE GENOMIC DNA]</scope>
    <source>
        <strain evidence="4 5">ALDC</strain>
    </source>
</reference>
<evidence type="ECO:0000256" key="1">
    <source>
        <dbReference type="ARBA" id="ARBA00022553"/>
    </source>
</evidence>
<dbReference type="Gene3D" id="3.40.50.2300">
    <property type="match status" value="1"/>
</dbReference>
<dbReference type="EMBL" id="CP040098">
    <property type="protein sequence ID" value="QCQ22486.1"/>
    <property type="molecule type" value="Genomic_DNA"/>
</dbReference>
<dbReference type="AlphaFoldDB" id="A0A4P8L3F5"/>
<dbReference type="InterPro" id="IPR050595">
    <property type="entry name" value="Bact_response_regulator"/>
</dbReference>
<keyword evidence="1 2" id="KW-0597">Phosphoprotein</keyword>
<evidence type="ECO:0000259" key="3">
    <source>
        <dbReference type="PROSITE" id="PS50110"/>
    </source>
</evidence>
<dbReference type="InterPro" id="IPR011006">
    <property type="entry name" value="CheY-like_superfamily"/>
</dbReference>
<dbReference type="CDD" id="cd00156">
    <property type="entry name" value="REC"/>
    <property type="match status" value="1"/>
</dbReference>
<dbReference type="SUPFAM" id="SSF52172">
    <property type="entry name" value="CheY-like"/>
    <property type="match status" value="1"/>
</dbReference>
<protein>
    <submittedName>
        <fullName evidence="4">Response regulator</fullName>
    </submittedName>
</protein>
<evidence type="ECO:0000313" key="5">
    <source>
        <dbReference type="Proteomes" id="UP000298602"/>
    </source>
</evidence>
<dbReference type="SMART" id="SM00448">
    <property type="entry name" value="REC"/>
    <property type="match status" value="1"/>
</dbReference>
<organism evidence="4 5">
    <name type="scientific">Desulfoglaeba alkanexedens ALDC</name>
    <dbReference type="NCBI Taxonomy" id="980445"/>
    <lineage>
        <taxon>Bacteria</taxon>
        <taxon>Pseudomonadati</taxon>
        <taxon>Thermodesulfobacteriota</taxon>
        <taxon>Syntrophobacteria</taxon>
        <taxon>Syntrophobacterales</taxon>
        <taxon>Syntrophobacteraceae</taxon>
        <taxon>Desulfoglaeba</taxon>
    </lineage>
</organism>
<feature type="domain" description="Response regulatory" evidence="3">
    <location>
        <begin position="30"/>
        <end position="144"/>
    </location>
</feature>
<evidence type="ECO:0000313" key="4">
    <source>
        <dbReference type="EMBL" id="QCQ22486.1"/>
    </source>
</evidence>
<dbReference type="PANTHER" id="PTHR44591">
    <property type="entry name" value="STRESS RESPONSE REGULATOR PROTEIN 1"/>
    <property type="match status" value="1"/>
</dbReference>
<dbReference type="PROSITE" id="PS50110">
    <property type="entry name" value="RESPONSE_REGULATORY"/>
    <property type="match status" value="1"/>
</dbReference>
<dbReference type="InterPro" id="IPR001789">
    <property type="entry name" value="Sig_transdc_resp-reg_receiver"/>
</dbReference>
<gene>
    <name evidence="4" type="ORF">FDQ92_10110</name>
</gene>
<name>A0A4P8L3F5_9BACT</name>
<dbReference type="OrthoDB" id="9808843at2"/>
<reference evidence="4 5" key="2">
    <citation type="submission" date="2019-05" db="EMBL/GenBank/DDBJ databases">
        <authorList>
            <person name="Suflita J.M."/>
            <person name="Marks C.R."/>
        </authorList>
    </citation>
    <scope>NUCLEOTIDE SEQUENCE [LARGE SCALE GENOMIC DNA]</scope>
    <source>
        <strain evidence="4 5">ALDC</strain>
    </source>
</reference>
<evidence type="ECO:0000256" key="2">
    <source>
        <dbReference type="PROSITE-ProRule" id="PRU00169"/>
    </source>
</evidence>
<dbReference type="Pfam" id="PF00072">
    <property type="entry name" value="Response_reg"/>
    <property type="match status" value="1"/>
</dbReference>
<feature type="modified residue" description="4-aspartylphosphate" evidence="2">
    <location>
        <position position="79"/>
    </location>
</feature>
<dbReference type="PANTHER" id="PTHR44591:SF3">
    <property type="entry name" value="RESPONSE REGULATORY DOMAIN-CONTAINING PROTEIN"/>
    <property type="match status" value="1"/>
</dbReference>
<dbReference type="KEGG" id="dax:FDQ92_10110"/>
<sequence>MVWNLLIAPLVDFRKVSNSCQTDWGLEMATILVIDDERDVCTLIRRVLTALGHETHVFTDHDPALKWLEGNPVDLVLLDIKLQHVDGISVLEMIRKRQPDIKVIMITGYPSVDTVKKALDLGIEDYLVKPIEIHELEERVSKALGLIL</sequence>
<dbReference type="GO" id="GO:0000160">
    <property type="term" value="P:phosphorelay signal transduction system"/>
    <property type="evidence" value="ECO:0007669"/>
    <property type="project" value="InterPro"/>
</dbReference>
<dbReference type="Proteomes" id="UP000298602">
    <property type="component" value="Chromosome"/>
</dbReference>